<evidence type="ECO:0000256" key="2">
    <source>
        <dbReference type="ARBA" id="ARBA00006411"/>
    </source>
</evidence>
<dbReference type="InterPro" id="IPR025734">
    <property type="entry name" value="EspG"/>
</dbReference>
<dbReference type="Proteomes" id="UP000192674">
    <property type="component" value="Unassembled WGS sequence"/>
</dbReference>
<evidence type="ECO:0000313" key="5">
    <source>
        <dbReference type="EMBL" id="SMC93098.1"/>
    </source>
</evidence>
<sequence length="250" mass="27425">MTDSFTLSLAAVDILAEALGVDCRRYPFQLPGIGDFVDDRVRIARAVFADLTRRGLVRNDQLNPDVAEGLRLMSRYRVSIAVLGTLDDESPLYARVSTDGERGLLVIQDGQMFRFEFIRPESLARTAVSLLPRLRPGHGQSVTIAAKSAAAEEKREGFGREVRPARTASQAQLIAAQEMLRKPRTGAGYFVVSVMDRDGRETSAPGLSWLDTEDGRYMAQAHPDDGGGTFAPADTIRLVQQLENLMDSLA</sequence>
<protein>
    <submittedName>
        <fullName evidence="5">EspG family protein</fullName>
    </submittedName>
</protein>
<comment type="subcellular location">
    <subcellularLocation>
        <location evidence="1">Cytoplasm</location>
    </subcellularLocation>
</comment>
<keyword evidence="6" id="KW-1185">Reference proteome</keyword>
<evidence type="ECO:0000256" key="3">
    <source>
        <dbReference type="ARBA" id="ARBA00022490"/>
    </source>
</evidence>
<dbReference type="OrthoDB" id="5175124at2"/>
<accession>A0A1Y5XGQ5</accession>
<keyword evidence="4" id="KW-0143">Chaperone</keyword>
<keyword evidence="3" id="KW-0963">Cytoplasm</keyword>
<dbReference type="EMBL" id="FWXV01000002">
    <property type="protein sequence ID" value="SMC93098.1"/>
    <property type="molecule type" value="Genomic_DNA"/>
</dbReference>
<name>A0A1Y5XGQ5_KIBAR</name>
<proteinExistence type="inferred from homology"/>
<dbReference type="AlphaFoldDB" id="A0A1Y5XGQ5"/>
<dbReference type="Pfam" id="PF14011">
    <property type="entry name" value="ESX-1_EspG"/>
    <property type="match status" value="1"/>
</dbReference>
<organism evidence="5 6">
    <name type="scientific">Kibdelosporangium aridum</name>
    <dbReference type="NCBI Taxonomy" id="2030"/>
    <lineage>
        <taxon>Bacteria</taxon>
        <taxon>Bacillati</taxon>
        <taxon>Actinomycetota</taxon>
        <taxon>Actinomycetes</taxon>
        <taxon>Pseudonocardiales</taxon>
        <taxon>Pseudonocardiaceae</taxon>
        <taxon>Kibdelosporangium</taxon>
    </lineage>
</organism>
<reference evidence="5 6" key="1">
    <citation type="submission" date="2017-04" db="EMBL/GenBank/DDBJ databases">
        <authorList>
            <person name="Afonso C.L."/>
            <person name="Miller P.J."/>
            <person name="Scott M.A."/>
            <person name="Spackman E."/>
            <person name="Goraichik I."/>
            <person name="Dimitrov K.M."/>
            <person name="Suarez D.L."/>
            <person name="Swayne D.E."/>
        </authorList>
    </citation>
    <scope>NUCLEOTIDE SEQUENCE [LARGE SCALE GENOMIC DNA]</scope>
    <source>
        <strain evidence="5 6">DSM 43828</strain>
    </source>
</reference>
<comment type="similarity">
    <text evidence="2">Belongs to the EspG family.</text>
</comment>
<evidence type="ECO:0000313" key="6">
    <source>
        <dbReference type="Proteomes" id="UP000192674"/>
    </source>
</evidence>
<evidence type="ECO:0000256" key="4">
    <source>
        <dbReference type="ARBA" id="ARBA00023186"/>
    </source>
</evidence>
<dbReference type="RefSeq" id="WP_084426796.1">
    <property type="nucleotide sequence ID" value="NZ_FWXV01000002.1"/>
</dbReference>
<evidence type="ECO:0000256" key="1">
    <source>
        <dbReference type="ARBA" id="ARBA00004496"/>
    </source>
</evidence>
<gene>
    <name evidence="5" type="ORF">SAMN05661093_02929</name>
</gene>